<keyword evidence="1" id="KW-0472">Membrane</keyword>
<protein>
    <recommendedName>
        <fullName evidence="4">Transmembrane protein</fullName>
    </recommendedName>
</protein>
<keyword evidence="3" id="KW-1185">Reference proteome</keyword>
<organism evidence="2 3">
    <name type="scientific">Paramecium pentaurelia</name>
    <dbReference type="NCBI Taxonomy" id="43138"/>
    <lineage>
        <taxon>Eukaryota</taxon>
        <taxon>Sar</taxon>
        <taxon>Alveolata</taxon>
        <taxon>Ciliophora</taxon>
        <taxon>Intramacronucleata</taxon>
        <taxon>Oligohymenophorea</taxon>
        <taxon>Peniculida</taxon>
        <taxon>Parameciidae</taxon>
        <taxon>Paramecium</taxon>
    </lineage>
</organism>
<proteinExistence type="predicted"/>
<evidence type="ECO:0000256" key="1">
    <source>
        <dbReference type="SAM" id="Phobius"/>
    </source>
</evidence>
<feature type="transmembrane region" description="Helical" evidence="1">
    <location>
        <begin position="96"/>
        <end position="115"/>
    </location>
</feature>
<accession>A0A8S1Y8H8</accession>
<evidence type="ECO:0008006" key="4">
    <source>
        <dbReference type="Google" id="ProtNLM"/>
    </source>
</evidence>
<dbReference type="EMBL" id="CAJJDO010000153">
    <property type="protein sequence ID" value="CAD8209207.1"/>
    <property type="molecule type" value="Genomic_DNA"/>
</dbReference>
<gene>
    <name evidence="2" type="ORF">PPENT_87.1.T1530119</name>
</gene>
<evidence type="ECO:0000313" key="3">
    <source>
        <dbReference type="Proteomes" id="UP000689195"/>
    </source>
</evidence>
<comment type="caution">
    <text evidence="2">The sequence shown here is derived from an EMBL/GenBank/DDBJ whole genome shotgun (WGS) entry which is preliminary data.</text>
</comment>
<feature type="transmembrane region" description="Helical" evidence="1">
    <location>
        <begin position="32"/>
        <end position="57"/>
    </location>
</feature>
<keyword evidence="1" id="KW-0812">Transmembrane</keyword>
<evidence type="ECO:0000313" key="2">
    <source>
        <dbReference type="EMBL" id="CAD8209207.1"/>
    </source>
</evidence>
<reference evidence="2" key="1">
    <citation type="submission" date="2021-01" db="EMBL/GenBank/DDBJ databases">
        <authorList>
            <consortium name="Genoscope - CEA"/>
            <person name="William W."/>
        </authorList>
    </citation>
    <scope>NUCLEOTIDE SEQUENCE</scope>
</reference>
<name>A0A8S1Y8H8_9CILI</name>
<dbReference type="AlphaFoldDB" id="A0A8S1Y8H8"/>
<dbReference type="Proteomes" id="UP000689195">
    <property type="component" value="Unassembled WGS sequence"/>
</dbReference>
<keyword evidence="1" id="KW-1133">Transmembrane helix</keyword>
<sequence>MKTQILKNSFGYNYQFFGQINKIFQIFFMVNYYYTLLMQITLCQISSSFCLVFLYYYNPYNFKKEYVMALISNFFLSSIILITISFAFSDKIILEFFIPFFLIAILIEFFCSGFWNTYVYFQN</sequence>
<feature type="transmembrane region" description="Helical" evidence="1">
    <location>
        <begin position="69"/>
        <end position="89"/>
    </location>
</feature>